<evidence type="ECO:0000256" key="12">
    <source>
        <dbReference type="RuleBase" id="RU003357"/>
    </source>
</evidence>
<evidence type="ECO:0000256" key="8">
    <source>
        <dbReference type="ARBA" id="ARBA00023077"/>
    </source>
</evidence>
<evidence type="ECO:0000256" key="3">
    <source>
        <dbReference type="ARBA" id="ARBA00022452"/>
    </source>
</evidence>
<evidence type="ECO:0000256" key="11">
    <source>
        <dbReference type="PROSITE-ProRule" id="PRU01360"/>
    </source>
</evidence>
<keyword evidence="16" id="KW-0675">Receptor</keyword>
<evidence type="ECO:0000313" key="17">
    <source>
        <dbReference type="Proteomes" id="UP000435877"/>
    </source>
</evidence>
<evidence type="ECO:0000256" key="5">
    <source>
        <dbReference type="ARBA" id="ARBA00022692"/>
    </source>
</evidence>
<dbReference type="EMBL" id="CACSIK010000001">
    <property type="protein sequence ID" value="CAA0093342.1"/>
    <property type="molecule type" value="Genomic_DNA"/>
</dbReference>
<feature type="domain" description="TonB-dependent receptor plug" evidence="14">
    <location>
        <begin position="46"/>
        <end position="152"/>
    </location>
</feature>
<comment type="subcellular location">
    <subcellularLocation>
        <location evidence="1 11">Cell outer membrane</location>
        <topology evidence="1 11">Multi-pass membrane protein</topology>
    </subcellularLocation>
</comment>
<evidence type="ECO:0000256" key="2">
    <source>
        <dbReference type="ARBA" id="ARBA00022448"/>
    </source>
</evidence>
<keyword evidence="17" id="KW-1185">Reference proteome</keyword>
<dbReference type="Gene3D" id="2.40.170.20">
    <property type="entry name" value="TonB-dependent receptor, beta-barrel domain"/>
    <property type="match status" value="1"/>
</dbReference>
<keyword evidence="2 11" id="KW-0813">Transport</keyword>
<evidence type="ECO:0000256" key="9">
    <source>
        <dbReference type="ARBA" id="ARBA00023136"/>
    </source>
</evidence>
<evidence type="ECO:0000259" key="13">
    <source>
        <dbReference type="Pfam" id="PF00593"/>
    </source>
</evidence>
<evidence type="ECO:0000256" key="10">
    <source>
        <dbReference type="ARBA" id="ARBA00023237"/>
    </source>
</evidence>
<keyword evidence="5 11" id="KW-0812">Transmembrane</keyword>
<feature type="domain" description="TonB-dependent receptor-like beta-barrel" evidence="13">
    <location>
        <begin position="245"/>
        <end position="706"/>
    </location>
</feature>
<accession>A0A5S9Q250</accession>
<keyword evidence="8 12" id="KW-0798">TonB box</keyword>
<keyword evidence="7" id="KW-0406">Ion transport</keyword>
<dbReference type="RefSeq" id="WP_159268992.1">
    <property type="nucleotide sequence ID" value="NZ_CACSIK010000001.1"/>
</dbReference>
<protein>
    <submittedName>
        <fullName evidence="16">Pesticin receptor</fullName>
    </submittedName>
</protein>
<keyword evidence="4" id="KW-0410">Iron transport</keyword>
<reference evidence="17 18" key="1">
    <citation type="submission" date="2019-11" db="EMBL/GenBank/DDBJ databases">
        <authorList>
            <person name="Holert J."/>
        </authorList>
    </citation>
    <scope>NUCLEOTIDE SEQUENCE [LARGE SCALE GENOMIC DNA]</scope>
    <source>
        <strain evidence="16">BC3_2A</strain>
        <strain evidence="15">SB11_1A</strain>
    </source>
</reference>
<evidence type="ECO:0000313" key="15">
    <source>
        <dbReference type="EMBL" id="CAA0093342.1"/>
    </source>
</evidence>
<evidence type="ECO:0000313" key="16">
    <source>
        <dbReference type="EMBL" id="CAA0111145.1"/>
    </source>
</evidence>
<evidence type="ECO:0000256" key="6">
    <source>
        <dbReference type="ARBA" id="ARBA00023004"/>
    </source>
</evidence>
<gene>
    <name evidence="16" type="primary">fyuA_17</name>
    <name evidence="15" type="synonym">fyuA_18</name>
    <name evidence="15" type="ORF">IHBHHGIJ_02454</name>
    <name evidence="16" type="ORF">KFEGEMFD_02641</name>
</gene>
<dbReference type="InterPro" id="IPR000531">
    <property type="entry name" value="Beta-barrel_TonB"/>
</dbReference>
<dbReference type="GO" id="GO:0006826">
    <property type="term" value="P:iron ion transport"/>
    <property type="evidence" value="ECO:0007669"/>
    <property type="project" value="UniProtKB-KW"/>
</dbReference>
<dbReference type="EMBL" id="CACSIM010000004">
    <property type="protein sequence ID" value="CAA0111145.1"/>
    <property type="molecule type" value="Genomic_DNA"/>
</dbReference>
<evidence type="ECO:0000259" key="14">
    <source>
        <dbReference type="Pfam" id="PF07715"/>
    </source>
</evidence>
<sequence length="746" mass="82351">MDSRKRSLFSSALLTTAGVATIFSSQIHAKELEEVLVTAQKRTESVQDIPLTVAVVDGETLQEFSINNATDLANNVPGLTLSPAPQGLSAPNIRGLGTGVGAENIEQSVGLFIDGVWTGKVRNLQTALHDVERVEVIKGTQTSQLGKNTSLGAIMLHSKRPENENGGFVQGEYDFELETNTLSGVGNWGTEFGNYRVSYKRVGEGEGYVENTRLGGTEPKLEQQSLRLSGLWDPSDRLSIFLTYTYDDRDSPGYAFQVSADPFGWYSAITGDNDVSLDDQRKSSNTYGNNGRDFDEQSGHWAVAEVSYSVSDLTTLVSVTGYNEYENERYYDADFSNADWLEEYKDSDFEQFSQEFRINSSAFDGKVNYLAGLYYVQHNFKSFEETHFAQNLDYFPLGNGAFASTGPARGYSNYEQDVDSWSFFTNTAIELSERWLLTVGLRYSDESQNLVWERVYTQDDSAIFVGNPNTDPAAFQTPSTFISTVLSPPFAETELEQSKDNIDGSINLQYQFGETGNVYASWATGSKSGGFTTSASSPADAEFDTEKAETAEVGFKTELLNGSMRMNAALFRTEIEDFQSVTFVGTGFLTSTIPVESKGVEFESMWAATEKLTISGSATYADAKNTDTNTTPAGAPRWTAAVSLSHVEPISQKYTLQSNISANYQHERFVQGGETFEAPSITLVDTRVALLPTSEKWEVALMVRNLFNEQEMNFGFALPFYGAVYGTEIASENSPRTVSLQARWNF</sequence>
<dbReference type="InterPro" id="IPR039426">
    <property type="entry name" value="TonB-dep_rcpt-like"/>
</dbReference>
<dbReference type="SUPFAM" id="SSF56935">
    <property type="entry name" value="Porins"/>
    <property type="match status" value="1"/>
</dbReference>
<dbReference type="Pfam" id="PF07715">
    <property type="entry name" value="Plug"/>
    <property type="match status" value="1"/>
</dbReference>
<dbReference type="PROSITE" id="PS52016">
    <property type="entry name" value="TONB_DEPENDENT_REC_3"/>
    <property type="match status" value="1"/>
</dbReference>
<dbReference type="Pfam" id="PF00593">
    <property type="entry name" value="TonB_dep_Rec_b-barrel"/>
    <property type="match status" value="1"/>
</dbReference>
<dbReference type="InterPro" id="IPR036942">
    <property type="entry name" value="Beta-barrel_TonB_sf"/>
</dbReference>
<dbReference type="GO" id="GO:0009279">
    <property type="term" value="C:cell outer membrane"/>
    <property type="evidence" value="ECO:0007669"/>
    <property type="project" value="UniProtKB-SubCell"/>
</dbReference>
<proteinExistence type="inferred from homology"/>
<dbReference type="Proteomes" id="UP000439591">
    <property type="component" value="Unassembled WGS sequence"/>
</dbReference>
<keyword evidence="9 11" id="KW-0472">Membrane</keyword>
<dbReference type="AlphaFoldDB" id="A0A5S9Q250"/>
<evidence type="ECO:0000256" key="1">
    <source>
        <dbReference type="ARBA" id="ARBA00004571"/>
    </source>
</evidence>
<name>A0A5S9Q250_9GAMM</name>
<keyword evidence="6" id="KW-0408">Iron</keyword>
<evidence type="ECO:0000256" key="4">
    <source>
        <dbReference type="ARBA" id="ARBA00022496"/>
    </source>
</evidence>
<dbReference type="PANTHER" id="PTHR32552">
    <property type="entry name" value="FERRICHROME IRON RECEPTOR-RELATED"/>
    <property type="match status" value="1"/>
</dbReference>
<keyword evidence="10 11" id="KW-0998">Cell outer membrane</keyword>
<dbReference type="PANTHER" id="PTHR32552:SF81">
    <property type="entry name" value="TONB-DEPENDENT OUTER MEMBRANE RECEPTOR"/>
    <property type="match status" value="1"/>
</dbReference>
<dbReference type="Proteomes" id="UP000435877">
    <property type="component" value="Unassembled WGS sequence"/>
</dbReference>
<keyword evidence="3 11" id="KW-1134">Transmembrane beta strand</keyword>
<dbReference type="OrthoDB" id="7051185at2"/>
<organism evidence="16 18">
    <name type="scientific">Zhongshania aliphaticivorans</name>
    <dbReference type="NCBI Taxonomy" id="1470434"/>
    <lineage>
        <taxon>Bacteria</taxon>
        <taxon>Pseudomonadati</taxon>
        <taxon>Pseudomonadota</taxon>
        <taxon>Gammaproteobacteria</taxon>
        <taxon>Cellvibrionales</taxon>
        <taxon>Spongiibacteraceae</taxon>
        <taxon>Zhongshania</taxon>
    </lineage>
</organism>
<evidence type="ECO:0000256" key="7">
    <source>
        <dbReference type="ARBA" id="ARBA00023065"/>
    </source>
</evidence>
<comment type="similarity">
    <text evidence="11 12">Belongs to the TonB-dependent receptor family.</text>
</comment>
<dbReference type="InterPro" id="IPR012910">
    <property type="entry name" value="Plug_dom"/>
</dbReference>
<evidence type="ECO:0000313" key="18">
    <source>
        <dbReference type="Proteomes" id="UP000439591"/>
    </source>
</evidence>